<gene>
    <name evidence="3" type="ORF">QBC47DRAFT_372932</name>
</gene>
<protein>
    <submittedName>
        <fullName evidence="3">Uncharacterized protein</fullName>
    </submittedName>
</protein>
<feature type="compositionally biased region" description="Acidic residues" evidence="2">
    <location>
        <begin position="357"/>
        <end position="378"/>
    </location>
</feature>
<feature type="compositionally biased region" description="Acidic residues" evidence="2">
    <location>
        <begin position="230"/>
        <end position="241"/>
    </location>
</feature>
<feature type="coiled-coil region" evidence="1">
    <location>
        <begin position="614"/>
        <end position="662"/>
    </location>
</feature>
<reference evidence="3" key="1">
    <citation type="submission" date="2023-06" db="EMBL/GenBank/DDBJ databases">
        <title>Genome-scale phylogeny and comparative genomics of the fungal order Sordariales.</title>
        <authorList>
            <consortium name="Lawrence Berkeley National Laboratory"/>
            <person name="Hensen N."/>
            <person name="Bonometti L."/>
            <person name="Westerberg I."/>
            <person name="Brannstrom I.O."/>
            <person name="Guillou S."/>
            <person name="Cros-Aarteil S."/>
            <person name="Calhoun S."/>
            <person name="Haridas S."/>
            <person name="Kuo A."/>
            <person name="Mondo S."/>
            <person name="Pangilinan J."/>
            <person name="Riley R."/>
            <person name="Labutti K."/>
            <person name="Andreopoulos B."/>
            <person name="Lipzen A."/>
            <person name="Chen C."/>
            <person name="Yanf M."/>
            <person name="Daum C."/>
            <person name="Ng V."/>
            <person name="Clum A."/>
            <person name="Steindorff A."/>
            <person name="Ohm R."/>
            <person name="Martin F."/>
            <person name="Silar P."/>
            <person name="Natvig D."/>
            <person name="Lalanne C."/>
            <person name="Gautier V."/>
            <person name="Ament-Velasquez S.L."/>
            <person name="Kruys A."/>
            <person name="Hutchinson M.I."/>
            <person name="Powell A.J."/>
            <person name="Barry K."/>
            <person name="Miller A.N."/>
            <person name="Grigoriev I.V."/>
            <person name="Debuchy R."/>
            <person name="Gladieux P."/>
            <person name="Thoren M.H."/>
            <person name="Johannesson H."/>
        </authorList>
    </citation>
    <scope>NUCLEOTIDE SEQUENCE</scope>
    <source>
        <strain evidence="3">PSN4</strain>
    </source>
</reference>
<feature type="compositionally biased region" description="Low complexity" evidence="2">
    <location>
        <begin position="18"/>
        <end position="31"/>
    </location>
</feature>
<feature type="compositionally biased region" description="Acidic residues" evidence="2">
    <location>
        <begin position="174"/>
        <end position="187"/>
    </location>
</feature>
<evidence type="ECO:0000256" key="2">
    <source>
        <dbReference type="SAM" id="MobiDB-lite"/>
    </source>
</evidence>
<accession>A0AAJ0FG42</accession>
<evidence type="ECO:0000313" key="3">
    <source>
        <dbReference type="EMBL" id="KAK1759735.1"/>
    </source>
</evidence>
<proteinExistence type="predicted"/>
<evidence type="ECO:0000256" key="1">
    <source>
        <dbReference type="SAM" id="Coils"/>
    </source>
</evidence>
<sequence length="795" mass="88303">MAKLNRRLRPPPQRASEDSSSSDSDIPADADITPRRLPPGPATRLRASLSRGFGASSAPNAASIAKRKRGDEVSSLRPGKRMRPDRPNQNLDDEDAPVDETVLGAFNSFAKSRAQPPTKDIVVALRSSKDDRARARGGLSSQKPIRSRRDAVEDTPQQQRSLRPSRATITVVGDEQDEEDEEEENTDADGGRDTGDEDTDENLVIRSDPRTASPELDTGMPKRAPGDVYDFPDDESEEEEPAVSNAPDQPRRVTINGLSTRKQGGVARPLTSETPLPSVEDSDFGYPVPAPAARSLRKRTPAQAASSRAPPSHSRIPSKGPPSIRGGGTVPGRRAGAVLGFIAEEPDEDGQGSGNEEAQEDEQQEDEQQYGDQGDDPQDEIHPSVSPTPSQRLAATVSGNAVKAMYKFMGKPGWSDKGEDWYKRLRAGMDANDAPGITRIGEQLFKYLYHLQLSLSKAPAASALELQGKWLEERTDAMKKPISEITKLFNQVRESRLAALGDSDRRDNSRLEVRRATVTDLTHHVMPMLVQALWRTCCLGGTQNFEGKTTLADELVFTPTSLPYARKITSWIRKLQETLEYEMEQRPVDYGDARKAERAKKNHRGFGTALGLWAEELQDAVDELEAQADAQNRIAECIRNDREIREAREVEEEEQLERTERKWAEVAESVKRISSQPRPLQEKWLKSIRALPPSSTAPASGVSRPPVVGFQEEPVVVEHEPWPNEDKKWLLDELRREDRKRGPMNQPSRDEIETWAETLGRDVDEVVQEIRLLKQAARMVAQQHGIMVAAWASTK</sequence>
<feature type="compositionally biased region" description="Low complexity" evidence="2">
    <location>
        <begin position="301"/>
        <end position="318"/>
    </location>
</feature>
<evidence type="ECO:0000313" key="4">
    <source>
        <dbReference type="Proteomes" id="UP001239445"/>
    </source>
</evidence>
<feature type="region of interest" description="Disordered" evidence="2">
    <location>
        <begin position="1"/>
        <end position="393"/>
    </location>
</feature>
<name>A0AAJ0FG42_9PEZI</name>
<dbReference type="EMBL" id="MU839828">
    <property type="protein sequence ID" value="KAK1759735.1"/>
    <property type="molecule type" value="Genomic_DNA"/>
</dbReference>
<keyword evidence="4" id="KW-1185">Reference proteome</keyword>
<organism evidence="3 4">
    <name type="scientific">Echria macrotheca</name>
    <dbReference type="NCBI Taxonomy" id="438768"/>
    <lineage>
        <taxon>Eukaryota</taxon>
        <taxon>Fungi</taxon>
        <taxon>Dikarya</taxon>
        <taxon>Ascomycota</taxon>
        <taxon>Pezizomycotina</taxon>
        <taxon>Sordariomycetes</taxon>
        <taxon>Sordariomycetidae</taxon>
        <taxon>Sordariales</taxon>
        <taxon>Schizotheciaceae</taxon>
        <taxon>Echria</taxon>
    </lineage>
</organism>
<dbReference type="Proteomes" id="UP001239445">
    <property type="component" value="Unassembled WGS sequence"/>
</dbReference>
<comment type="caution">
    <text evidence="3">The sequence shown here is derived from an EMBL/GenBank/DDBJ whole genome shotgun (WGS) entry which is preliminary data.</text>
</comment>
<keyword evidence="1" id="KW-0175">Coiled coil</keyword>
<dbReference type="AlphaFoldDB" id="A0AAJ0FG42"/>